<evidence type="ECO:0000313" key="3">
    <source>
        <dbReference type="Proteomes" id="UP001498238"/>
    </source>
</evidence>
<feature type="region of interest" description="Disordered" evidence="1">
    <location>
        <begin position="44"/>
        <end position="86"/>
    </location>
</feature>
<keyword evidence="3" id="KW-1185">Reference proteome</keyword>
<reference evidence="2 3" key="1">
    <citation type="submission" date="2024-01" db="EMBL/GenBank/DDBJ databases">
        <title>Characterization of antibiotic resistant novel bacterial strains and their environmental applications.</title>
        <authorList>
            <person name="Manzoor S."/>
            <person name="Abbas S."/>
            <person name="Arshad M."/>
            <person name="Ahmed I."/>
        </authorList>
    </citation>
    <scope>NUCLEOTIDE SEQUENCE [LARGE SCALE GENOMIC DNA]</scope>
    <source>
        <strain evidence="2 3">NCCP-602</strain>
    </source>
</reference>
<evidence type="ECO:0000313" key="2">
    <source>
        <dbReference type="EMBL" id="GAA0036602.1"/>
    </source>
</evidence>
<organism evidence="2 3">
    <name type="scientific">Brevibacterium metallidurans</name>
    <dbReference type="NCBI Taxonomy" id="1482676"/>
    <lineage>
        <taxon>Bacteria</taxon>
        <taxon>Bacillati</taxon>
        <taxon>Actinomycetota</taxon>
        <taxon>Actinomycetes</taxon>
        <taxon>Micrococcales</taxon>
        <taxon>Brevibacteriaceae</taxon>
        <taxon>Brevibacterium</taxon>
    </lineage>
</organism>
<dbReference type="EMBL" id="BAAAAF010000010">
    <property type="protein sequence ID" value="GAA0036602.1"/>
    <property type="molecule type" value="Genomic_DNA"/>
</dbReference>
<dbReference type="RefSeq" id="WP_339393343.1">
    <property type="nucleotide sequence ID" value="NZ_BAAAAF010000010.1"/>
</dbReference>
<feature type="compositionally biased region" description="Basic and acidic residues" evidence="1">
    <location>
        <begin position="44"/>
        <end position="59"/>
    </location>
</feature>
<dbReference type="Proteomes" id="UP001498238">
    <property type="component" value="Unassembled WGS sequence"/>
</dbReference>
<protein>
    <submittedName>
        <fullName evidence="2">Uncharacterized protein</fullName>
    </submittedName>
</protein>
<gene>
    <name evidence="2" type="ORF">NCCP602_25630</name>
</gene>
<feature type="compositionally biased region" description="Basic and acidic residues" evidence="1">
    <location>
        <begin position="68"/>
        <end position="78"/>
    </location>
</feature>
<comment type="caution">
    <text evidence="2">The sequence shown here is derived from an EMBL/GenBank/DDBJ whole genome shotgun (WGS) entry which is preliminary data.</text>
</comment>
<name>A0ABN0SQN5_9MICO</name>
<sequence length="86" mass="9941">MLDLIKALLPSICVGLLFWYVMRNIVRADRREREQIEKFYSEHEISERDNTELDDKAESDVMLTPVKSSEHEKGEHGTGDATRPHG</sequence>
<evidence type="ECO:0000256" key="1">
    <source>
        <dbReference type="SAM" id="MobiDB-lite"/>
    </source>
</evidence>
<proteinExistence type="predicted"/>
<accession>A0ABN0SQN5</accession>